<dbReference type="SUPFAM" id="SSF53254">
    <property type="entry name" value="Phosphoglycerate mutase-like"/>
    <property type="match status" value="1"/>
</dbReference>
<protein>
    <submittedName>
        <fullName evidence="1">Histidine phosphatase family protein</fullName>
    </submittedName>
</protein>
<organism evidence="1 2">
    <name type="scientific">Flavobacterium soyangense</name>
    <dbReference type="NCBI Taxonomy" id="2023265"/>
    <lineage>
        <taxon>Bacteria</taxon>
        <taxon>Pseudomonadati</taxon>
        <taxon>Bacteroidota</taxon>
        <taxon>Flavobacteriia</taxon>
        <taxon>Flavobacteriales</taxon>
        <taxon>Flavobacteriaceae</taxon>
        <taxon>Flavobacterium</taxon>
    </lineage>
</organism>
<dbReference type="PANTHER" id="PTHR47623:SF1">
    <property type="entry name" value="OS09G0287300 PROTEIN"/>
    <property type="match status" value="1"/>
</dbReference>
<dbReference type="PANTHER" id="PTHR47623">
    <property type="entry name" value="OS09G0287300 PROTEIN"/>
    <property type="match status" value="1"/>
</dbReference>
<sequence length="161" mass="18272">MKNLIVIRHAKSSWKAPLKDIDRPLDQRGITDAHLVASNCIKFIPSPSVIWSSSAKRASETAMIFAQNILYPIESIVFKEELYTFDENQLEKVIKSSSNVFENIILFGHNEAITNFVNKFGDIFIGHVPTAGFVWLQFNTNSWGEITKGKTKKTIFPKNLK</sequence>
<dbReference type="Pfam" id="PF00300">
    <property type="entry name" value="His_Phos_1"/>
    <property type="match status" value="1"/>
</dbReference>
<gene>
    <name evidence="1" type="ORF">IR213_11725</name>
</gene>
<reference evidence="1" key="1">
    <citation type="submission" date="2020-11" db="EMBL/GenBank/DDBJ databases">
        <title>Genome of Flavobacterium soyangense.</title>
        <authorList>
            <person name="Liu Q."/>
            <person name="Xin Y.-H."/>
        </authorList>
    </citation>
    <scope>NUCLEOTIDE SEQUENCE</scope>
    <source>
        <strain evidence="1">CGMCC 1.13493</strain>
    </source>
</reference>
<dbReference type="CDD" id="cd07040">
    <property type="entry name" value="HP"/>
    <property type="match status" value="1"/>
</dbReference>
<dbReference type="SMART" id="SM00855">
    <property type="entry name" value="PGAM"/>
    <property type="match status" value="1"/>
</dbReference>
<evidence type="ECO:0000313" key="1">
    <source>
        <dbReference type="EMBL" id="MBF2709257.1"/>
    </source>
</evidence>
<dbReference type="InterPro" id="IPR013078">
    <property type="entry name" value="His_Pase_superF_clade-1"/>
</dbReference>
<dbReference type="Gene3D" id="3.40.50.1240">
    <property type="entry name" value="Phosphoglycerate mutase-like"/>
    <property type="match status" value="1"/>
</dbReference>
<name>A0A930UE74_9FLAO</name>
<comment type="caution">
    <text evidence="1">The sequence shown here is derived from an EMBL/GenBank/DDBJ whole genome shotgun (WGS) entry which is preliminary data.</text>
</comment>
<evidence type="ECO:0000313" key="2">
    <source>
        <dbReference type="Proteomes" id="UP000646211"/>
    </source>
</evidence>
<dbReference type="EMBL" id="JADHEC010000027">
    <property type="protein sequence ID" value="MBF2709257.1"/>
    <property type="molecule type" value="Genomic_DNA"/>
</dbReference>
<dbReference type="RefSeq" id="WP_194312501.1">
    <property type="nucleotide sequence ID" value="NZ_JADHEC010000027.1"/>
</dbReference>
<keyword evidence="2" id="KW-1185">Reference proteome</keyword>
<accession>A0A930UE74</accession>
<proteinExistence type="predicted"/>
<dbReference type="Proteomes" id="UP000646211">
    <property type="component" value="Unassembled WGS sequence"/>
</dbReference>
<dbReference type="InterPro" id="IPR029033">
    <property type="entry name" value="His_PPase_superfam"/>
</dbReference>
<dbReference type="AlphaFoldDB" id="A0A930UE74"/>